<reference evidence="2 3" key="2">
    <citation type="submission" date="2018-11" db="EMBL/GenBank/DDBJ databases">
        <authorList>
            <consortium name="Pathogen Informatics"/>
        </authorList>
    </citation>
    <scope>NUCLEOTIDE SEQUENCE [LARGE SCALE GENOMIC DNA]</scope>
</reference>
<gene>
    <name evidence="2" type="ORF">HNAJ_LOCUS11041</name>
</gene>
<feature type="compositionally biased region" description="Polar residues" evidence="1">
    <location>
        <begin position="94"/>
        <end position="104"/>
    </location>
</feature>
<proteinExistence type="predicted"/>
<reference evidence="4" key="1">
    <citation type="submission" date="2017-02" db="UniProtKB">
        <authorList>
            <consortium name="WormBaseParasite"/>
        </authorList>
    </citation>
    <scope>IDENTIFICATION</scope>
</reference>
<dbReference type="Proteomes" id="UP000278807">
    <property type="component" value="Unassembled WGS sequence"/>
</dbReference>
<organism evidence="4">
    <name type="scientific">Rodentolepis nana</name>
    <name type="common">Dwarf tapeworm</name>
    <name type="synonym">Hymenolepis nana</name>
    <dbReference type="NCBI Taxonomy" id="102285"/>
    <lineage>
        <taxon>Eukaryota</taxon>
        <taxon>Metazoa</taxon>
        <taxon>Spiralia</taxon>
        <taxon>Lophotrochozoa</taxon>
        <taxon>Platyhelminthes</taxon>
        <taxon>Cestoda</taxon>
        <taxon>Eucestoda</taxon>
        <taxon>Cyclophyllidea</taxon>
        <taxon>Hymenolepididae</taxon>
        <taxon>Rodentolepis</taxon>
    </lineage>
</organism>
<feature type="compositionally biased region" description="Polar residues" evidence="1">
    <location>
        <begin position="117"/>
        <end position="129"/>
    </location>
</feature>
<evidence type="ECO:0000313" key="2">
    <source>
        <dbReference type="EMBL" id="VDO09393.1"/>
    </source>
</evidence>
<feature type="compositionally biased region" description="Polar residues" evidence="1">
    <location>
        <begin position="203"/>
        <end position="212"/>
    </location>
</feature>
<evidence type="ECO:0000256" key="1">
    <source>
        <dbReference type="SAM" id="MobiDB-lite"/>
    </source>
</evidence>
<sequence>MVEDIEDDFDRFCRIGMGTGSEYSQTRPVYRDYLAAPTEISRNRAGSLRETGHKHHHRHEYSGSSRKRFSRTTTTDDVMGSGRSSTMRRHSLAPTYQNQQSRGSLQYAGVDMPFDRPSSSRPYTPTQRITPPVRKDSSGGVLPPNINVFNEDDNPKPYGSNVVRVRSFRRTKAGLVDETEKKRRLSHEIVSSPMRRGSKARNSKPSGQTDQLKLSDRCEVARSIRRRSFTENNWSNNSTANVEIEPNDVSECSESNSMRHSCVGFVTSPYKVQVLGADQVGKTTMCTQFLTPESLDAGFDSGMRDSIFFKL</sequence>
<feature type="region of interest" description="Disordered" evidence="1">
    <location>
        <begin position="178"/>
        <end position="214"/>
    </location>
</feature>
<dbReference type="EMBL" id="UZAE01013345">
    <property type="protein sequence ID" value="VDO09393.1"/>
    <property type="molecule type" value="Genomic_DNA"/>
</dbReference>
<dbReference type="WBParaSite" id="HNAJ_0001105101-mRNA-1">
    <property type="protein sequence ID" value="HNAJ_0001105101-mRNA-1"/>
    <property type="gene ID" value="HNAJ_0001105101"/>
</dbReference>
<evidence type="ECO:0000313" key="3">
    <source>
        <dbReference type="Proteomes" id="UP000278807"/>
    </source>
</evidence>
<evidence type="ECO:0000313" key="4">
    <source>
        <dbReference type="WBParaSite" id="HNAJ_0001105101-mRNA-1"/>
    </source>
</evidence>
<accession>A0A0R3TTK3</accession>
<protein>
    <submittedName>
        <fullName evidence="4">ADP-ribosylation factor</fullName>
    </submittedName>
</protein>
<name>A0A0R3TTK3_RODNA</name>
<feature type="region of interest" description="Disordered" evidence="1">
    <location>
        <begin position="43"/>
        <end position="141"/>
    </location>
</feature>
<keyword evidence="3" id="KW-1185">Reference proteome</keyword>
<feature type="compositionally biased region" description="Basic residues" evidence="1">
    <location>
        <begin position="52"/>
        <end position="70"/>
    </location>
</feature>
<dbReference type="OrthoDB" id="5239715at2759"/>
<dbReference type="AlphaFoldDB" id="A0A0R3TTK3"/>
<dbReference type="STRING" id="102285.A0A0R3TTK3"/>